<feature type="compositionally biased region" description="Basic residues" evidence="1">
    <location>
        <begin position="41"/>
        <end position="64"/>
    </location>
</feature>
<proteinExistence type="predicted"/>
<name>A0A0F9TRR2_9ZZZZ</name>
<evidence type="ECO:0000256" key="1">
    <source>
        <dbReference type="SAM" id="MobiDB-lite"/>
    </source>
</evidence>
<gene>
    <name evidence="2" type="ORF">LCGC14_0696840</name>
</gene>
<feature type="compositionally biased region" description="Basic and acidic residues" evidence="1">
    <location>
        <begin position="28"/>
        <end position="40"/>
    </location>
</feature>
<accession>A0A0F9TRR2</accession>
<sequence>MDIKYDEKIDPFSPQGLRELRKEWAVQEDREAQQDSDRCKLMKAPKRPKKRHKLRKGRKPKGKRRYAEMQGYVDARMRSLRGREALLKEIQAEKDATSSSRNSSAEG</sequence>
<comment type="caution">
    <text evidence="2">The sequence shown here is derived from an EMBL/GenBank/DDBJ whole genome shotgun (WGS) entry which is preliminary data.</text>
</comment>
<reference evidence="2" key="1">
    <citation type="journal article" date="2015" name="Nature">
        <title>Complex archaea that bridge the gap between prokaryotes and eukaryotes.</title>
        <authorList>
            <person name="Spang A."/>
            <person name="Saw J.H."/>
            <person name="Jorgensen S.L."/>
            <person name="Zaremba-Niedzwiedzka K."/>
            <person name="Martijn J."/>
            <person name="Lind A.E."/>
            <person name="van Eijk R."/>
            <person name="Schleper C."/>
            <person name="Guy L."/>
            <person name="Ettema T.J."/>
        </authorList>
    </citation>
    <scope>NUCLEOTIDE SEQUENCE</scope>
</reference>
<feature type="region of interest" description="Disordered" evidence="1">
    <location>
        <begin position="28"/>
        <end position="71"/>
    </location>
</feature>
<dbReference type="AlphaFoldDB" id="A0A0F9TRR2"/>
<dbReference type="EMBL" id="LAZR01001472">
    <property type="protein sequence ID" value="KKN44078.1"/>
    <property type="molecule type" value="Genomic_DNA"/>
</dbReference>
<protein>
    <submittedName>
        <fullName evidence="2">Uncharacterized protein</fullName>
    </submittedName>
</protein>
<organism evidence="2">
    <name type="scientific">marine sediment metagenome</name>
    <dbReference type="NCBI Taxonomy" id="412755"/>
    <lineage>
        <taxon>unclassified sequences</taxon>
        <taxon>metagenomes</taxon>
        <taxon>ecological metagenomes</taxon>
    </lineage>
</organism>
<evidence type="ECO:0000313" key="2">
    <source>
        <dbReference type="EMBL" id="KKN44078.1"/>
    </source>
</evidence>